<evidence type="ECO:0000256" key="1">
    <source>
        <dbReference type="ARBA" id="ARBA00004123"/>
    </source>
</evidence>
<feature type="compositionally biased region" description="Low complexity" evidence="9">
    <location>
        <begin position="518"/>
        <end position="540"/>
    </location>
</feature>
<evidence type="ECO:0000256" key="5">
    <source>
        <dbReference type="ARBA" id="ARBA00023242"/>
    </source>
</evidence>
<dbReference type="SUPFAM" id="SSF47113">
    <property type="entry name" value="Histone-fold"/>
    <property type="match status" value="1"/>
</dbReference>
<dbReference type="GeneID" id="11532310"/>
<feature type="coiled-coil region" evidence="8">
    <location>
        <begin position="175"/>
        <end position="228"/>
    </location>
</feature>
<dbReference type="GO" id="GO:0060090">
    <property type="term" value="F:molecular adaptor activity"/>
    <property type="evidence" value="ECO:0007669"/>
    <property type="project" value="EnsemblFungi"/>
</dbReference>
<dbReference type="RefSeq" id="XP_003683673.1">
    <property type="nucleotide sequence ID" value="XM_003683625.1"/>
</dbReference>
<dbReference type="Pfam" id="PF03847">
    <property type="entry name" value="TFIID_20kDa"/>
    <property type="match status" value="1"/>
</dbReference>
<dbReference type="GO" id="GO:0046982">
    <property type="term" value="F:protein heterodimerization activity"/>
    <property type="evidence" value="ECO:0007669"/>
    <property type="project" value="InterPro"/>
</dbReference>
<evidence type="ECO:0000256" key="7">
    <source>
        <dbReference type="ARBA" id="ARBA00093657"/>
    </source>
</evidence>
<protein>
    <recommendedName>
        <fullName evidence="6">TBP-associated factor 12</fullName>
    </recommendedName>
    <alternativeName>
        <fullName evidence="7">Transcription initiation factor TFIID subunit 12</fullName>
    </alternativeName>
</protein>
<name>G8BMW1_TETPH</name>
<feature type="compositionally biased region" description="Polar residues" evidence="9">
    <location>
        <begin position="301"/>
        <end position="316"/>
    </location>
</feature>
<dbReference type="FunFam" id="1.10.20.10:FF:000011">
    <property type="entry name" value="Transcription initiation factor TFIID subunit 12"/>
    <property type="match status" value="1"/>
</dbReference>
<feature type="domain" description="Transcription initiation factor TFIID subunit 12" evidence="10">
    <location>
        <begin position="417"/>
        <end position="488"/>
    </location>
</feature>
<gene>
    <name evidence="11" type="primary">TPHA0A01560</name>
    <name evidence="11" type="ordered locus">TPHA_0A01560</name>
</gene>
<dbReference type="InterPro" id="IPR037794">
    <property type="entry name" value="TAF12"/>
</dbReference>
<dbReference type="GO" id="GO:0046695">
    <property type="term" value="C:SLIK (SAGA-like) complex"/>
    <property type="evidence" value="ECO:0007669"/>
    <property type="project" value="EnsemblFungi"/>
</dbReference>
<dbReference type="GO" id="GO:0005669">
    <property type="term" value="C:transcription factor TFIID complex"/>
    <property type="evidence" value="ECO:0007669"/>
    <property type="project" value="EnsemblFungi"/>
</dbReference>
<dbReference type="Proteomes" id="UP000005666">
    <property type="component" value="Chromosome 1"/>
</dbReference>
<dbReference type="InterPro" id="IPR003228">
    <property type="entry name" value="TFIID_TAF12_dom"/>
</dbReference>
<dbReference type="GO" id="GO:0017025">
    <property type="term" value="F:TBP-class protein binding"/>
    <property type="evidence" value="ECO:0007669"/>
    <property type="project" value="EnsemblFungi"/>
</dbReference>
<dbReference type="Gene3D" id="1.10.20.10">
    <property type="entry name" value="Histone, subunit A"/>
    <property type="match status" value="1"/>
</dbReference>
<feature type="region of interest" description="Disordered" evidence="9">
    <location>
        <begin position="1"/>
        <end position="20"/>
    </location>
</feature>
<evidence type="ECO:0000256" key="2">
    <source>
        <dbReference type="ARBA" id="ARBA00007530"/>
    </source>
</evidence>
<dbReference type="GO" id="GO:0003677">
    <property type="term" value="F:DNA binding"/>
    <property type="evidence" value="ECO:0007669"/>
    <property type="project" value="TreeGrafter"/>
</dbReference>
<comment type="subcellular location">
    <subcellularLocation>
        <location evidence="1">Nucleus</location>
    </subcellularLocation>
</comment>
<dbReference type="InterPro" id="IPR009072">
    <property type="entry name" value="Histone-fold"/>
</dbReference>
<comment type="similarity">
    <text evidence="2">Belongs to the TAF12 family.</text>
</comment>
<dbReference type="EMBL" id="HE612856">
    <property type="protein sequence ID" value="CCE61239.1"/>
    <property type="molecule type" value="Genomic_DNA"/>
</dbReference>
<evidence type="ECO:0000256" key="6">
    <source>
        <dbReference type="ARBA" id="ARBA00075089"/>
    </source>
</evidence>
<dbReference type="PANTHER" id="PTHR12264">
    <property type="entry name" value="TRANSCRIPTION INITIATION FACTOR TFIID SUBUNIT 12"/>
    <property type="match status" value="1"/>
</dbReference>
<feature type="compositionally biased region" description="Polar residues" evidence="9">
    <location>
        <begin position="1"/>
        <end position="15"/>
    </location>
</feature>
<dbReference type="eggNOG" id="KOG1142">
    <property type="taxonomic scope" value="Eukaryota"/>
</dbReference>
<feature type="region of interest" description="Disordered" evidence="9">
    <location>
        <begin position="119"/>
        <end position="145"/>
    </location>
</feature>
<evidence type="ECO:0000259" key="10">
    <source>
        <dbReference type="Pfam" id="PF03847"/>
    </source>
</evidence>
<keyword evidence="12" id="KW-1185">Reference proteome</keyword>
<feature type="compositionally biased region" description="Low complexity" evidence="9">
    <location>
        <begin position="259"/>
        <end position="300"/>
    </location>
</feature>
<dbReference type="GO" id="GO:0003682">
    <property type="term" value="F:chromatin binding"/>
    <property type="evidence" value="ECO:0007669"/>
    <property type="project" value="EnsemblFungi"/>
</dbReference>
<sequence>MSSNSTPTPNANATPASSAQAKLALQQKQLIELTNKFKQLVNEAKAVGENTPRGKELLIQASKLKAIYENFTKQRQAQIQQLQQQQLQQQQLQQQQQQTQNAIRPNTNASNVSNANIVNQSTPVGATPVSTTSSTPNTNTSSNSSTQIANIIKQILTAEQNQQYDNLVKNFLAKRTSIKDKHAFLKQNIDKLTQEINNNSNNNDVNVKKNLEIKRNELITNLKQLSLEFSKIHEEFKNDKKTFYVECAKQNPALQKLLQKSTQQAQQAQQSQGQPSQQTTPQQIPQQAQQSQNAQTQEPQVQTPQSKNANSNNQPNLVPGANPADTTNPDRLPITNVNAAASANVKNNQAKSVIFKQSDPTVPISDNVTLEPTELIPYKSNRPSLTGGAAMSAAALNVPPLTTLPPYEIDTERVMAKRKLRELIKNVGIDEGDGETVIDGDVEELLLDLADDFVTNVTSFACRLAKHRKSENLESRDIQLHLERNWNIRIPGYSGDEIRSTRKWLPTQAFSQKLQSINNDKSNPSNTSKTTAKNSSQASK</sequence>
<feature type="region of interest" description="Disordered" evidence="9">
    <location>
        <begin position="258"/>
        <end position="333"/>
    </location>
</feature>
<evidence type="ECO:0000256" key="3">
    <source>
        <dbReference type="ARBA" id="ARBA00023015"/>
    </source>
</evidence>
<dbReference type="GO" id="GO:0006325">
    <property type="term" value="P:chromatin organization"/>
    <property type="evidence" value="ECO:0007669"/>
    <property type="project" value="EnsemblFungi"/>
</dbReference>
<reference evidence="11 12" key="1">
    <citation type="journal article" date="2011" name="Proc. Natl. Acad. Sci. U.S.A.">
        <title>Evolutionary erosion of yeast sex chromosomes by mating-type switching accidents.</title>
        <authorList>
            <person name="Gordon J.L."/>
            <person name="Armisen D."/>
            <person name="Proux-Wera E."/>
            <person name="Oheigeartaigh S.S."/>
            <person name="Byrne K.P."/>
            <person name="Wolfe K.H."/>
        </authorList>
    </citation>
    <scope>NUCLEOTIDE SEQUENCE [LARGE SCALE GENOMIC DNA]</scope>
    <source>
        <strain evidence="12">ATCC 24235 / CBS 4417 / NBRC 1672 / NRRL Y-8282 / UCD 70-5</strain>
    </source>
</reference>
<dbReference type="HOGENOM" id="CLU_021602_0_0_1"/>
<keyword evidence="8" id="KW-0175">Coiled coil</keyword>
<dbReference type="OMA" id="ADDFITN"/>
<evidence type="ECO:0000256" key="4">
    <source>
        <dbReference type="ARBA" id="ARBA00023163"/>
    </source>
</evidence>
<dbReference type="PANTHER" id="PTHR12264:SF21">
    <property type="entry name" value="TRANSCRIPTION INITIATION FACTOR TFIID SUBUNIT 12"/>
    <property type="match status" value="1"/>
</dbReference>
<keyword evidence="3" id="KW-0805">Transcription regulation</keyword>
<dbReference type="GO" id="GO:0045944">
    <property type="term" value="P:positive regulation of transcription by RNA polymerase II"/>
    <property type="evidence" value="ECO:0007669"/>
    <property type="project" value="EnsemblFungi"/>
</dbReference>
<feature type="region of interest" description="Disordered" evidence="9">
    <location>
        <begin position="515"/>
        <end position="540"/>
    </location>
</feature>
<dbReference type="GO" id="GO:0042802">
    <property type="term" value="F:identical protein binding"/>
    <property type="evidence" value="ECO:0007669"/>
    <property type="project" value="EnsemblFungi"/>
</dbReference>
<dbReference type="KEGG" id="tpf:TPHA_0A01560"/>
<accession>G8BMW1</accession>
<dbReference type="GO" id="GO:0000124">
    <property type="term" value="C:SAGA complex"/>
    <property type="evidence" value="ECO:0007669"/>
    <property type="project" value="EnsemblFungi"/>
</dbReference>
<organism evidence="11 12">
    <name type="scientific">Tetrapisispora phaffii (strain ATCC 24235 / CBS 4417 / NBRC 1672 / NRRL Y-8282 / UCD 70-5)</name>
    <name type="common">Yeast</name>
    <name type="synonym">Fabospora phaffii</name>
    <dbReference type="NCBI Taxonomy" id="1071381"/>
    <lineage>
        <taxon>Eukaryota</taxon>
        <taxon>Fungi</taxon>
        <taxon>Dikarya</taxon>
        <taxon>Ascomycota</taxon>
        <taxon>Saccharomycotina</taxon>
        <taxon>Saccharomycetes</taxon>
        <taxon>Saccharomycetales</taxon>
        <taxon>Saccharomycetaceae</taxon>
        <taxon>Tetrapisispora</taxon>
    </lineage>
</organism>
<dbReference type="STRING" id="1071381.G8BMW1"/>
<feature type="coiled-coil region" evidence="8">
    <location>
        <begin position="68"/>
        <end position="102"/>
    </location>
</feature>
<dbReference type="GO" id="GO:0061629">
    <property type="term" value="F:RNA polymerase II-specific DNA-binding transcription factor binding"/>
    <property type="evidence" value="ECO:0007669"/>
    <property type="project" value="EnsemblFungi"/>
</dbReference>
<keyword evidence="4" id="KW-0804">Transcription</keyword>
<evidence type="ECO:0000256" key="9">
    <source>
        <dbReference type="SAM" id="MobiDB-lite"/>
    </source>
</evidence>
<dbReference type="OrthoDB" id="2193432at2759"/>
<keyword evidence="5" id="KW-0539">Nucleus</keyword>
<evidence type="ECO:0000313" key="11">
    <source>
        <dbReference type="EMBL" id="CCE61239.1"/>
    </source>
</evidence>
<evidence type="ECO:0000256" key="8">
    <source>
        <dbReference type="SAM" id="Coils"/>
    </source>
</evidence>
<dbReference type="CDD" id="cd07981">
    <property type="entry name" value="HFD_TAF12"/>
    <property type="match status" value="1"/>
</dbReference>
<dbReference type="GO" id="GO:0051123">
    <property type="term" value="P:RNA polymerase II preinitiation complex assembly"/>
    <property type="evidence" value="ECO:0007669"/>
    <property type="project" value="EnsemblFungi"/>
</dbReference>
<dbReference type="AlphaFoldDB" id="G8BMW1"/>
<evidence type="ECO:0000313" key="12">
    <source>
        <dbReference type="Proteomes" id="UP000005666"/>
    </source>
</evidence>
<proteinExistence type="inferred from homology"/>